<reference evidence="3" key="1">
    <citation type="submission" date="2016-02" db="EMBL/GenBank/DDBJ databases">
        <title>Comparative genomics of biotechnologically important yeasts.</title>
        <authorList>
            <consortium name="DOE Joint Genome Institute"/>
            <person name="Riley R."/>
            <person name="Haridas S."/>
            <person name="Wolfe K.H."/>
            <person name="Lopes M.R."/>
            <person name="Hittinger C.T."/>
            <person name="Goker M."/>
            <person name="Salamov A."/>
            <person name="Wisecaver J."/>
            <person name="Long T.M."/>
            <person name="Aerts A.L."/>
            <person name="Barry K."/>
            <person name="Choi C."/>
            <person name="Clum A."/>
            <person name="Coughlan A.Y."/>
            <person name="Deshpande S."/>
            <person name="Douglass A.P."/>
            <person name="Hanson S.J."/>
            <person name="Klenk H.-P."/>
            <person name="Labutti K."/>
            <person name="Lapidus A."/>
            <person name="Lindquist E."/>
            <person name="Lipzen A."/>
            <person name="Meier-Kolthoff J.P."/>
            <person name="Ohm R.A."/>
            <person name="Otillar R.P."/>
            <person name="Pangilinan J."/>
            <person name="Peng Y."/>
            <person name="Rokas A."/>
            <person name="Rosa C.A."/>
            <person name="Scheuner C."/>
            <person name="Sibirny A.A."/>
            <person name="Slot J.C."/>
            <person name="Stielow J.B."/>
            <person name="Sun H."/>
            <person name="Kurtzman C.P."/>
            <person name="Blackwell M."/>
            <person name="Jeffries T.W."/>
            <person name="Grigoriev I.V."/>
        </authorList>
    </citation>
    <scope>NUCLEOTIDE SEQUENCE [LARGE SCALE GENOMIC DNA]</scope>
    <source>
        <strain evidence="3">NRRL Y-17796</strain>
    </source>
</reference>
<accession>A0A1E4TBJ3</accession>
<protein>
    <recommendedName>
        <fullName evidence="1">F-box domain-containing protein</fullName>
    </recommendedName>
</protein>
<dbReference type="AlphaFoldDB" id="A0A1E4TBJ3"/>
<feature type="domain" description="F-box" evidence="1">
    <location>
        <begin position="46"/>
        <end position="80"/>
    </location>
</feature>
<proteinExistence type="predicted"/>
<dbReference type="InterPro" id="IPR036047">
    <property type="entry name" value="F-box-like_dom_sf"/>
</dbReference>
<dbReference type="Proteomes" id="UP000095023">
    <property type="component" value="Unassembled WGS sequence"/>
</dbReference>
<dbReference type="InterPro" id="IPR001810">
    <property type="entry name" value="F-box_dom"/>
</dbReference>
<gene>
    <name evidence="2" type="ORF">CANCADRAFT_3655</name>
</gene>
<keyword evidence="3" id="KW-1185">Reference proteome</keyword>
<sequence length="235" mass="26579">MHEAQHNVLRCPPSLSFAASVWVNTFRNSLLRKPHTGVNVTGRSKHLNIVDLPDKILAKIADYSHFYTVFIVRQVCRKLRHSFHETTKESQSISVRLFMFTVERRKHVPPEWYTDLNGMYTMSQLCALFPAYINIKGITSYARSLTELCPELLPHVHPPGLTCLPSKWFQFAVNLLGSVNKQCICIPIDGELAGIVIYLSSPNGISRPTLLYPDYLDFVIASVSSSPNPIDHSKL</sequence>
<evidence type="ECO:0000313" key="3">
    <source>
        <dbReference type="Proteomes" id="UP000095023"/>
    </source>
</evidence>
<dbReference type="PROSITE" id="PS50181">
    <property type="entry name" value="FBOX"/>
    <property type="match status" value="1"/>
</dbReference>
<organism evidence="2 3">
    <name type="scientific">Tortispora caseinolytica NRRL Y-17796</name>
    <dbReference type="NCBI Taxonomy" id="767744"/>
    <lineage>
        <taxon>Eukaryota</taxon>
        <taxon>Fungi</taxon>
        <taxon>Dikarya</taxon>
        <taxon>Ascomycota</taxon>
        <taxon>Saccharomycotina</taxon>
        <taxon>Trigonopsidomycetes</taxon>
        <taxon>Trigonopsidales</taxon>
        <taxon>Trigonopsidaceae</taxon>
        <taxon>Tortispora</taxon>
    </lineage>
</organism>
<dbReference type="EMBL" id="KV453843">
    <property type="protein sequence ID" value="ODV89018.1"/>
    <property type="molecule type" value="Genomic_DNA"/>
</dbReference>
<evidence type="ECO:0000313" key="2">
    <source>
        <dbReference type="EMBL" id="ODV89018.1"/>
    </source>
</evidence>
<name>A0A1E4TBJ3_9ASCO</name>
<evidence type="ECO:0000259" key="1">
    <source>
        <dbReference type="PROSITE" id="PS50181"/>
    </source>
</evidence>
<dbReference type="SUPFAM" id="SSF81383">
    <property type="entry name" value="F-box domain"/>
    <property type="match status" value="1"/>
</dbReference>
<dbReference type="Pfam" id="PF00646">
    <property type="entry name" value="F-box"/>
    <property type="match status" value="1"/>
</dbReference>